<dbReference type="Proteomes" id="UP001066276">
    <property type="component" value="Chromosome 7"/>
</dbReference>
<protein>
    <submittedName>
        <fullName evidence="1">Uncharacterized protein</fullName>
    </submittedName>
</protein>
<sequence length="84" mass="9169">MTSGRGVVREAESGHRSRFWMGNKFQEWSLQIKNQIMGLIMSLADDVGGCRHAGYLPAGPIKPEFPPTGLAGNSRLIIESVAKL</sequence>
<reference evidence="1" key="1">
    <citation type="journal article" date="2022" name="bioRxiv">
        <title>Sequencing and chromosome-scale assembly of the giantPleurodeles waltlgenome.</title>
        <authorList>
            <person name="Brown T."/>
            <person name="Elewa A."/>
            <person name="Iarovenko S."/>
            <person name="Subramanian E."/>
            <person name="Araus A.J."/>
            <person name="Petzold A."/>
            <person name="Susuki M."/>
            <person name="Suzuki K.-i.T."/>
            <person name="Hayashi T."/>
            <person name="Toyoda A."/>
            <person name="Oliveira C."/>
            <person name="Osipova E."/>
            <person name="Leigh N.D."/>
            <person name="Simon A."/>
            <person name="Yun M.H."/>
        </authorList>
    </citation>
    <scope>NUCLEOTIDE SEQUENCE</scope>
    <source>
        <strain evidence="1">20211129_DDA</strain>
        <tissue evidence="1">Liver</tissue>
    </source>
</reference>
<accession>A0AAV7PA41</accession>
<gene>
    <name evidence="1" type="ORF">NDU88_003608</name>
</gene>
<dbReference type="AlphaFoldDB" id="A0AAV7PA41"/>
<keyword evidence="2" id="KW-1185">Reference proteome</keyword>
<dbReference type="EMBL" id="JANPWB010000011">
    <property type="protein sequence ID" value="KAJ1125172.1"/>
    <property type="molecule type" value="Genomic_DNA"/>
</dbReference>
<comment type="caution">
    <text evidence="1">The sequence shown here is derived from an EMBL/GenBank/DDBJ whole genome shotgun (WGS) entry which is preliminary data.</text>
</comment>
<proteinExistence type="predicted"/>
<organism evidence="1 2">
    <name type="scientific">Pleurodeles waltl</name>
    <name type="common">Iberian ribbed newt</name>
    <dbReference type="NCBI Taxonomy" id="8319"/>
    <lineage>
        <taxon>Eukaryota</taxon>
        <taxon>Metazoa</taxon>
        <taxon>Chordata</taxon>
        <taxon>Craniata</taxon>
        <taxon>Vertebrata</taxon>
        <taxon>Euteleostomi</taxon>
        <taxon>Amphibia</taxon>
        <taxon>Batrachia</taxon>
        <taxon>Caudata</taxon>
        <taxon>Salamandroidea</taxon>
        <taxon>Salamandridae</taxon>
        <taxon>Pleurodelinae</taxon>
        <taxon>Pleurodeles</taxon>
    </lineage>
</organism>
<evidence type="ECO:0000313" key="1">
    <source>
        <dbReference type="EMBL" id="KAJ1125172.1"/>
    </source>
</evidence>
<name>A0AAV7PA41_PLEWA</name>
<evidence type="ECO:0000313" key="2">
    <source>
        <dbReference type="Proteomes" id="UP001066276"/>
    </source>
</evidence>